<dbReference type="InterPro" id="IPR036188">
    <property type="entry name" value="FAD/NAD-bd_sf"/>
</dbReference>
<keyword evidence="4" id="KW-1185">Reference proteome</keyword>
<dbReference type="Pfam" id="PF01494">
    <property type="entry name" value="FAD_binding_3"/>
    <property type="match status" value="1"/>
</dbReference>
<dbReference type="RefSeq" id="WP_378314306.1">
    <property type="nucleotide sequence ID" value="NZ_JBHUKS010000041.1"/>
</dbReference>
<dbReference type="InterPro" id="IPR002938">
    <property type="entry name" value="FAD-bd"/>
</dbReference>
<reference evidence="4" key="1">
    <citation type="journal article" date="2019" name="Int. J. Syst. Evol. Microbiol.">
        <title>The Global Catalogue of Microorganisms (GCM) 10K type strain sequencing project: providing services to taxonomists for standard genome sequencing and annotation.</title>
        <authorList>
            <consortium name="The Broad Institute Genomics Platform"/>
            <consortium name="The Broad Institute Genome Sequencing Center for Infectious Disease"/>
            <person name="Wu L."/>
            <person name="Ma J."/>
        </authorList>
    </citation>
    <scope>NUCLEOTIDE SEQUENCE [LARGE SCALE GENOMIC DNA]</scope>
    <source>
        <strain evidence="4">CGMCC 4.7641</strain>
    </source>
</reference>
<evidence type="ECO:0000256" key="1">
    <source>
        <dbReference type="SAM" id="MobiDB-lite"/>
    </source>
</evidence>
<accession>A0ABW5HN96</accession>
<sequence>MIALVPDPDGRAVALTAGEQIRAGYVVGADRVHSHVREQAGIAFHADVRLCFARAPPNGFGLPAPRKATKSAYPPQQSGTASPRSRASREHRCAFPTLMCRLPARPDS</sequence>
<keyword evidence="3" id="KW-0560">Oxidoreductase</keyword>
<dbReference type="EMBL" id="JBHUKS010000041">
    <property type="protein sequence ID" value="MFD2474779.1"/>
    <property type="molecule type" value="Genomic_DNA"/>
</dbReference>
<evidence type="ECO:0000313" key="4">
    <source>
        <dbReference type="Proteomes" id="UP001597483"/>
    </source>
</evidence>
<protein>
    <submittedName>
        <fullName evidence="3">FAD-dependent monooxygenase</fullName>
    </submittedName>
</protein>
<name>A0ABW5HN96_9PSEU</name>
<evidence type="ECO:0000313" key="3">
    <source>
        <dbReference type="EMBL" id="MFD2474779.1"/>
    </source>
</evidence>
<feature type="domain" description="FAD-binding" evidence="2">
    <location>
        <begin position="18"/>
        <end position="49"/>
    </location>
</feature>
<gene>
    <name evidence="3" type="ORF">ACFSVL_45725</name>
</gene>
<dbReference type="SUPFAM" id="SSF51905">
    <property type="entry name" value="FAD/NAD(P)-binding domain"/>
    <property type="match status" value="1"/>
</dbReference>
<dbReference type="GO" id="GO:0004497">
    <property type="term" value="F:monooxygenase activity"/>
    <property type="evidence" value="ECO:0007669"/>
    <property type="project" value="UniProtKB-KW"/>
</dbReference>
<proteinExistence type="predicted"/>
<feature type="region of interest" description="Disordered" evidence="1">
    <location>
        <begin position="62"/>
        <end position="92"/>
    </location>
</feature>
<comment type="caution">
    <text evidence="3">The sequence shown here is derived from an EMBL/GenBank/DDBJ whole genome shotgun (WGS) entry which is preliminary data.</text>
</comment>
<dbReference type="Proteomes" id="UP001597483">
    <property type="component" value="Unassembled WGS sequence"/>
</dbReference>
<dbReference type="Gene3D" id="3.50.50.60">
    <property type="entry name" value="FAD/NAD(P)-binding domain"/>
    <property type="match status" value="1"/>
</dbReference>
<evidence type="ECO:0000259" key="2">
    <source>
        <dbReference type="Pfam" id="PF01494"/>
    </source>
</evidence>
<organism evidence="3 4">
    <name type="scientific">Amycolatopsis silviterrae</name>
    <dbReference type="NCBI Taxonomy" id="1656914"/>
    <lineage>
        <taxon>Bacteria</taxon>
        <taxon>Bacillati</taxon>
        <taxon>Actinomycetota</taxon>
        <taxon>Actinomycetes</taxon>
        <taxon>Pseudonocardiales</taxon>
        <taxon>Pseudonocardiaceae</taxon>
        <taxon>Amycolatopsis</taxon>
    </lineage>
</organism>
<feature type="compositionally biased region" description="Polar residues" evidence="1">
    <location>
        <begin position="74"/>
        <end position="85"/>
    </location>
</feature>
<keyword evidence="3" id="KW-0503">Monooxygenase</keyword>